<dbReference type="InterPro" id="IPR001320">
    <property type="entry name" value="Iontro_rcpt_C"/>
</dbReference>
<dbReference type="AlphaFoldDB" id="A0A974XFX9"/>
<dbReference type="Pfam" id="PF00497">
    <property type="entry name" value="SBP_bac_3"/>
    <property type="match status" value="1"/>
</dbReference>
<evidence type="ECO:0000256" key="1">
    <source>
        <dbReference type="ARBA" id="ARBA00022729"/>
    </source>
</evidence>
<feature type="domain" description="Ionotropic glutamate receptor C-terminal" evidence="3">
    <location>
        <begin position="29"/>
        <end position="250"/>
    </location>
</feature>
<evidence type="ECO:0000313" key="4">
    <source>
        <dbReference type="EMBL" id="QSX09088.1"/>
    </source>
</evidence>
<dbReference type="EMBL" id="CP071444">
    <property type="protein sequence ID" value="QSX09088.1"/>
    <property type="molecule type" value="Genomic_DNA"/>
</dbReference>
<organism evidence="4 5">
    <name type="scientific">Alkalibacter rhizosphaerae</name>
    <dbReference type="NCBI Taxonomy" id="2815577"/>
    <lineage>
        <taxon>Bacteria</taxon>
        <taxon>Bacillati</taxon>
        <taxon>Bacillota</taxon>
        <taxon>Clostridia</taxon>
        <taxon>Eubacteriales</taxon>
        <taxon>Eubacteriaceae</taxon>
        <taxon>Alkalibacter</taxon>
    </lineage>
</organism>
<keyword evidence="5" id="KW-1185">Reference proteome</keyword>
<dbReference type="SMART" id="SM00079">
    <property type="entry name" value="PBPe"/>
    <property type="match status" value="1"/>
</dbReference>
<evidence type="ECO:0000259" key="3">
    <source>
        <dbReference type="SMART" id="SM00079"/>
    </source>
</evidence>
<dbReference type="PROSITE" id="PS51257">
    <property type="entry name" value="PROKAR_LIPOPROTEIN"/>
    <property type="match status" value="1"/>
</dbReference>
<keyword evidence="1" id="KW-0732">Signal</keyword>
<protein>
    <submittedName>
        <fullName evidence="4">Transporter substrate-binding domain-containing protein</fullName>
    </submittedName>
</protein>
<dbReference type="SUPFAM" id="SSF53850">
    <property type="entry name" value="Periplasmic binding protein-like II"/>
    <property type="match status" value="1"/>
</dbReference>
<evidence type="ECO:0000259" key="2">
    <source>
        <dbReference type="SMART" id="SM00062"/>
    </source>
</evidence>
<feature type="domain" description="Solute-binding protein family 3/N-terminal" evidence="2">
    <location>
        <begin position="29"/>
        <end position="251"/>
    </location>
</feature>
<gene>
    <name evidence="4" type="ORF">J0B03_03195</name>
</gene>
<dbReference type="CDD" id="cd13629">
    <property type="entry name" value="PBP2_Dsm1740"/>
    <property type="match status" value="1"/>
</dbReference>
<evidence type="ECO:0000313" key="5">
    <source>
        <dbReference type="Proteomes" id="UP000663499"/>
    </source>
</evidence>
<sequence>MKKITILGLILIFSVMMLMGCSQGSGNDELVVGMELAYPPFETKDDKGEPMGVSVDFSKAFGEYIGKEVRIENIGWDGLIPAVQTEQVDMVISSMTIKEERMEKVDFSKPYAKALLAMLVNANSDIETMDDFNEPGRTIAVKIGSTGHSYAEQNLSQATIIPLPDESACVTEVAQGKADGFIYDQLTIYRNNKANPDTTKAIFIPFQDVEYWGVAVKKGNTELLDQLNAFIDEFYADGGFDDITEKFLKEEKVVFDELDFEWFFSDVNE</sequence>
<dbReference type="RefSeq" id="WP_207300427.1">
    <property type="nucleotide sequence ID" value="NZ_CP071444.1"/>
</dbReference>
<dbReference type="Gene3D" id="3.40.190.10">
    <property type="entry name" value="Periplasmic binding protein-like II"/>
    <property type="match status" value="2"/>
</dbReference>
<dbReference type="PANTHER" id="PTHR35936">
    <property type="entry name" value="MEMBRANE-BOUND LYTIC MUREIN TRANSGLYCOSYLASE F"/>
    <property type="match status" value="1"/>
</dbReference>
<dbReference type="KEGG" id="alka:J0B03_03195"/>
<proteinExistence type="predicted"/>
<dbReference type="SMART" id="SM00062">
    <property type="entry name" value="PBPb"/>
    <property type="match status" value="1"/>
</dbReference>
<reference evidence="4" key="1">
    <citation type="submission" date="2021-03" db="EMBL/GenBank/DDBJ databases">
        <title>Alkalibacter marinus sp. nov., isolated from tidal flat sediment.</title>
        <authorList>
            <person name="Namirimu T."/>
            <person name="Yang J.-A."/>
            <person name="Yang S.-H."/>
            <person name="Kim Y.-J."/>
            <person name="Kwon K.K."/>
        </authorList>
    </citation>
    <scope>NUCLEOTIDE SEQUENCE</scope>
    <source>
        <strain evidence="4">ES005</strain>
    </source>
</reference>
<dbReference type="GO" id="GO:0015276">
    <property type="term" value="F:ligand-gated monoatomic ion channel activity"/>
    <property type="evidence" value="ECO:0007669"/>
    <property type="project" value="InterPro"/>
</dbReference>
<accession>A0A974XFX9</accession>
<name>A0A974XFX9_9FIRM</name>
<dbReference type="InterPro" id="IPR001638">
    <property type="entry name" value="Solute-binding_3/MltF_N"/>
</dbReference>
<dbReference type="GO" id="GO:0016020">
    <property type="term" value="C:membrane"/>
    <property type="evidence" value="ECO:0007669"/>
    <property type="project" value="InterPro"/>
</dbReference>
<dbReference type="PANTHER" id="PTHR35936:SF17">
    <property type="entry name" value="ARGININE-BINDING EXTRACELLULAR PROTEIN ARTP"/>
    <property type="match status" value="1"/>
</dbReference>
<dbReference type="Proteomes" id="UP000663499">
    <property type="component" value="Chromosome"/>
</dbReference>